<gene>
    <name evidence="1" type="ORF">EZS28_011060</name>
</gene>
<reference evidence="1 2" key="1">
    <citation type="submission" date="2019-03" db="EMBL/GenBank/DDBJ databases">
        <title>Single cell metagenomics reveals metabolic interactions within the superorganism composed of flagellate Streblomastix strix and complex community of Bacteroidetes bacteria on its surface.</title>
        <authorList>
            <person name="Treitli S.C."/>
            <person name="Kolisko M."/>
            <person name="Husnik F."/>
            <person name="Keeling P."/>
            <person name="Hampl V."/>
        </authorList>
    </citation>
    <scope>NUCLEOTIDE SEQUENCE [LARGE SCALE GENOMIC DNA]</scope>
    <source>
        <strain evidence="1">ST1C</strain>
    </source>
</reference>
<accession>A0A5J4WGE2</accession>
<dbReference type="Proteomes" id="UP000324800">
    <property type="component" value="Unassembled WGS sequence"/>
</dbReference>
<sequence length="83" mass="9553">MPDKGTGFLPIVYAIFQHYQFNPPQNYTSSPLFASIQEGFGTLEEKNYSNSDGDVQRSTELWTVKSYPFFIYCPIDLVFGERI</sequence>
<dbReference type="AlphaFoldDB" id="A0A5J4WGE2"/>
<evidence type="ECO:0000313" key="2">
    <source>
        <dbReference type="Proteomes" id="UP000324800"/>
    </source>
</evidence>
<protein>
    <submittedName>
        <fullName evidence="1">Uncharacterized protein</fullName>
    </submittedName>
</protein>
<name>A0A5J4WGE2_9EUKA</name>
<proteinExistence type="predicted"/>
<evidence type="ECO:0000313" key="1">
    <source>
        <dbReference type="EMBL" id="KAA6393415.1"/>
    </source>
</evidence>
<dbReference type="EMBL" id="SNRW01002238">
    <property type="protein sequence ID" value="KAA6393415.1"/>
    <property type="molecule type" value="Genomic_DNA"/>
</dbReference>
<comment type="caution">
    <text evidence="1">The sequence shown here is derived from an EMBL/GenBank/DDBJ whole genome shotgun (WGS) entry which is preliminary data.</text>
</comment>
<organism evidence="1 2">
    <name type="scientific">Streblomastix strix</name>
    <dbReference type="NCBI Taxonomy" id="222440"/>
    <lineage>
        <taxon>Eukaryota</taxon>
        <taxon>Metamonada</taxon>
        <taxon>Preaxostyla</taxon>
        <taxon>Oxymonadida</taxon>
        <taxon>Streblomastigidae</taxon>
        <taxon>Streblomastix</taxon>
    </lineage>
</organism>